<evidence type="ECO:0000313" key="2">
    <source>
        <dbReference type="Proteomes" id="UP000276770"/>
    </source>
</evidence>
<reference evidence="1 2" key="1">
    <citation type="submission" date="2018-10" db="EMBL/GenBank/DDBJ databases">
        <title>Falsibacillus sp. genome draft.</title>
        <authorList>
            <person name="Shi S."/>
        </authorList>
    </citation>
    <scope>NUCLEOTIDE SEQUENCE [LARGE SCALE GENOMIC DNA]</scope>
    <source>
        <strain evidence="1 2">GY 10110</strain>
    </source>
</reference>
<evidence type="ECO:0000313" key="1">
    <source>
        <dbReference type="EMBL" id="RLQ96706.1"/>
    </source>
</evidence>
<keyword evidence="2" id="KW-1185">Reference proteome</keyword>
<dbReference type="AlphaFoldDB" id="A0A3L7K0X8"/>
<gene>
    <name evidence="1" type="ORF">D9X91_06270</name>
</gene>
<dbReference type="Proteomes" id="UP000276770">
    <property type="component" value="Unassembled WGS sequence"/>
</dbReference>
<name>A0A3L7K0X8_9BACI</name>
<proteinExistence type="predicted"/>
<dbReference type="RefSeq" id="WP_121679727.1">
    <property type="nucleotide sequence ID" value="NZ_RCVZ01000003.1"/>
</dbReference>
<protein>
    <submittedName>
        <fullName evidence="1">Uncharacterized protein</fullName>
    </submittedName>
</protein>
<comment type="caution">
    <text evidence="1">The sequence shown here is derived from an EMBL/GenBank/DDBJ whole genome shotgun (WGS) entry which is preliminary data.</text>
</comment>
<sequence length="71" mass="8078">MLAQDKELFDSDTSHEEKCLPFFKDVPNLIEHPPYLSWLRCGISLTPHFPLESPACAPINSLKQAKINNKL</sequence>
<accession>A0A3L7K0X8</accession>
<organism evidence="1 2">
    <name type="scientific">Falsibacillus albus</name>
    <dbReference type="NCBI Taxonomy" id="2478915"/>
    <lineage>
        <taxon>Bacteria</taxon>
        <taxon>Bacillati</taxon>
        <taxon>Bacillota</taxon>
        <taxon>Bacilli</taxon>
        <taxon>Bacillales</taxon>
        <taxon>Bacillaceae</taxon>
        <taxon>Falsibacillus</taxon>
    </lineage>
</organism>
<dbReference type="EMBL" id="RCVZ01000003">
    <property type="protein sequence ID" value="RLQ96706.1"/>
    <property type="molecule type" value="Genomic_DNA"/>
</dbReference>